<keyword evidence="2" id="KW-1185">Reference proteome</keyword>
<organism evidence="1 2">
    <name type="scientific">Racocetra persica</name>
    <dbReference type="NCBI Taxonomy" id="160502"/>
    <lineage>
        <taxon>Eukaryota</taxon>
        <taxon>Fungi</taxon>
        <taxon>Fungi incertae sedis</taxon>
        <taxon>Mucoromycota</taxon>
        <taxon>Glomeromycotina</taxon>
        <taxon>Glomeromycetes</taxon>
        <taxon>Diversisporales</taxon>
        <taxon>Gigasporaceae</taxon>
        <taxon>Racocetra</taxon>
    </lineage>
</organism>
<accession>A0ACA9N8M1</accession>
<feature type="non-terminal residue" evidence="1">
    <location>
        <position position="1"/>
    </location>
</feature>
<proteinExistence type="predicted"/>
<evidence type="ECO:0000313" key="1">
    <source>
        <dbReference type="EMBL" id="CAG8631378.1"/>
    </source>
</evidence>
<name>A0ACA9N8M1_9GLOM</name>
<evidence type="ECO:0000313" key="2">
    <source>
        <dbReference type="Proteomes" id="UP000789920"/>
    </source>
</evidence>
<sequence length="51" mass="5548">VNHTTAATAQFPRAYNNNSEIFGNEPALDQQATAILNIVALVKKTYEGITK</sequence>
<dbReference type="Proteomes" id="UP000789920">
    <property type="component" value="Unassembled WGS sequence"/>
</dbReference>
<protein>
    <submittedName>
        <fullName evidence="1">17902_t:CDS:1</fullName>
    </submittedName>
</protein>
<gene>
    <name evidence="1" type="ORF">RPERSI_LOCUS7124</name>
</gene>
<dbReference type="EMBL" id="CAJVQC010011796">
    <property type="protein sequence ID" value="CAG8631378.1"/>
    <property type="molecule type" value="Genomic_DNA"/>
</dbReference>
<reference evidence="1" key="1">
    <citation type="submission" date="2021-06" db="EMBL/GenBank/DDBJ databases">
        <authorList>
            <person name="Kallberg Y."/>
            <person name="Tangrot J."/>
            <person name="Rosling A."/>
        </authorList>
    </citation>
    <scope>NUCLEOTIDE SEQUENCE</scope>
    <source>
        <strain evidence="1">MA461A</strain>
    </source>
</reference>
<comment type="caution">
    <text evidence="1">The sequence shown here is derived from an EMBL/GenBank/DDBJ whole genome shotgun (WGS) entry which is preliminary data.</text>
</comment>